<reference evidence="1 2" key="1">
    <citation type="journal article" date="2019" name="Emerg. Microbes Infect.">
        <title>Comprehensive subspecies identification of 175 nontuberculous mycobacteria species based on 7547 genomic profiles.</title>
        <authorList>
            <person name="Matsumoto Y."/>
            <person name="Kinjo T."/>
            <person name="Motooka D."/>
            <person name="Nabeya D."/>
            <person name="Jung N."/>
            <person name="Uechi K."/>
            <person name="Horii T."/>
            <person name="Iida T."/>
            <person name="Fujita J."/>
            <person name="Nakamura S."/>
        </authorList>
    </citation>
    <scope>NUCLEOTIDE SEQUENCE [LARGE SCALE GENOMIC DNA]</scope>
    <source>
        <strain evidence="1 2">JCM 13323</strain>
    </source>
</reference>
<dbReference type="KEGG" id="mpsc:MPSYJ_43200"/>
<evidence type="ECO:0000313" key="2">
    <source>
        <dbReference type="Proteomes" id="UP000466514"/>
    </source>
</evidence>
<organism evidence="1 2">
    <name type="scientific">Mycolicibacterium psychrotolerans</name>
    <dbReference type="NCBI Taxonomy" id="216929"/>
    <lineage>
        <taxon>Bacteria</taxon>
        <taxon>Bacillati</taxon>
        <taxon>Actinomycetota</taxon>
        <taxon>Actinomycetes</taxon>
        <taxon>Mycobacteriales</taxon>
        <taxon>Mycobacteriaceae</taxon>
        <taxon>Mycolicibacterium</taxon>
    </lineage>
</organism>
<accession>A0A7I7MHY8</accession>
<name>A0A7I7MHY8_9MYCO</name>
<dbReference type="EMBL" id="AP022574">
    <property type="protein sequence ID" value="BBX70859.1"/>
    <property type="molecule type" value="Genomic_DNA"/>
</dbReference>
<keyword evidence="2" id="KW-1185">Reference proteome</keyword>
<protein>
    <submittedName>
        <fullName evidence="1">Uncharacterized protein</fullName>
    </submittedName>
</protein>
<dbReference type="AlphaFoldDB" id="A0A7I7MHY8"/>
<sequence length="281" mass="30142">MAAFVRPRIIQQDNQIGFHWATAAGLPTTLAVLVGDDDEPDRLAATHLSALDDAMIDAARRFGELLGGGRRPTPQDREDLAQLYRSLDDACLDYARAVDLFGEQPDSRAGRIIGTAVLMSILARQPLDMLGPVPLEDELQEPAPGVVGGYGEMVHVDPVRPWKGSRWVVRTESGARLPLTLAMLLFDSSGTNKDAARTEHIESMRAVTSAAAHPDADPYDVACALDWLLYDYLMAHRDGEDSAEIVFAKGRDGDAGAVVAAAAASVAARATFDPALAVRRG</sequence>
<evidence type="ECO:0000313" key="1">
    <source>
        <dbReference type="EMBL" id="BBX70859.1"/>
    </source>
</evidence>
<proteinExistence type="predicted"/>
<dbReference type="Proteomes" id="UP000466514">
    <property type="component" value="Chromosome"/>
</dbReference>
<gene>
    <name evidence="1" type="ORF">MPSYJ_43200</name>
</gene>